<proteinExistence type="predicted"/>
<feature type="chain" id="PRO_5009581948" evidence="1">
    <location>
        <begin position="24"/>
        <end position="194"/>
    </location>
</feature>
<accession>A0A1G2ASE6</accession>
<organism evidence="2 3">
    <name type="scientific">Candidatus Kerfeldbacteria bacterium RIFCSPHIGHO2_02_FULL_42_14</name>
    <dbReference type="NCBI Taxonomy" id="1798540"/>
    <lineage>
        <taxon>Bacteria</taxon>
        <taxon>Candidatus Kerfeldiibacteriota</taxon>
    </lineage>
</organism>
<keyword evidence="1" id="KW-0732">Signal</keyword>
<gene>
    <name evidence="2" type="ORF">A3B74_04175</name>
</gene>
<comment type="caution">
    <text evidence="2">The sequence shown here is derived from an EMBL/GenBank/DDBJ whole genome shotgun (WGS) entry which is preliminary data.</text>
</comment>
<name>A0A1G2ASE6_9BACT</name>
<dbReference type="EMBL" id="MHKB01000005">
    <property type="protein sequence ID" value="OGY79824.1"/>
    <property type="molecule type" value="Genomic_DNA"/>
</dbReference>
<evidence type="ECO:0000313" key="3">
    <source>
        <dbReference type="Proteomes" id="UP000177165"/>
    </source>
</evidence>
<evidence type="ECO:0000256" key="1">
    <source>
        <dbReference type="SAM" id="SignalP"/>
    </source>
</evidence>
<sequence>MKTKHLFIFVTLLTLCMPLLASAEDAPTHFRLLIHDTEQFNEYVGLAGWVVVPNITTQPSQWLVVAGPKFFQENCWWEIMSGAIIQDGAAAPLLDVRADFSVFKPLNFWVNLEWIDPTQGIKTSSFYSYFEGNYSLLKTFSVGFETENVHQSGDDILSIGPHIGMHLSAMNLIVAYQLHYRESNVVWLRAVLNF</sequence>
<reference evidence="2 3" key="1">
    <citation type="journal article" date="2016" name="Nat. Commun.">
        <title>Thousands of microbial genomes shed light on interconnected biogeochemical processes in an aquifer system.</title>
        <authorList>
            <person name="Anantharaman K."/>
            <person name="Brown C.T."/>
            <person name="Hug L.A."/>
            <person name="Sharon I."/>
            <person name="Castelle C.J."/>
            <person name="Probst A.J."/>
            <person name="Thomas B.C."/>
            <person name="Singh A."/>
            <person name="Wilkins M.J."/>
            <person name="Karaoz U."/>
            <person name="Brodie E.L."/>
            <person name="Williams K.H."/>
            <person name="Hubbard S.S."/>
            <person name="Banfield J.F."/>
        </authorList>
    </citation>
    <scope>NUCLEOTIDE SEQUENCE [LARGE SCALE GENOMIC DNA]</scope>
</reference>
<protein>
    <submittedName>
        <fullName evidence="2">Uncharacterized protein</fullName>
    </submittedName>
</protein>
<dbReference type="AlphaFoldDB" id="A0A1G2ASE6"/>
<feature type="signal peptide" evidence="1">
    <location>
        <begin position="1"/>
        <end position="23"/>
    </location>
</feature>
<evidence type="ECO:0000313" key="2">
    <source>
        <dbReference type="EMBL" id="OGY79824.1"/>
    </source>
</evidence>
<dbReference type="Proteomes" id="UP000177165">
    <property type="component" value="Unassembled WGS sequence"/>
</dbReference>